<proteinExistence type="predicted"/>
<dbReference type="EMBL" id="FMID01000018">
    <property type="protein sequence ID" value="SCL74809.1"/>
    <property type="molecule type" value="Genomic_DNA"/>
</dbReference>
<evidence type="ECO:0000313" key="2">
    <source>
        <dbReference type="Proteomes" id="UP000184671"/>
    </source>
</evidence>
<dbReference type="PROSITE" id="PS51257">
    <property type="entry name" value="PROKAR_LIPOPROTEIN"/>
    <property type="match status" value="1"/>
</dbReference>
<gene>
    <name evidence="1" type="ORF">L21_0693</name>
</gene>
<protein>
    <submittedName>
        <fullName evidence="1">Uncharacterized protein</fullName>
    </submittedName>
</protein>
<evidence type="ECO:0000313" key="1">
    <source>
        <dbReference type="EMBL" id="SCL74809.1"/>
    </source>
</evidence>
<sequence length="76" mass="8204">MKAAEIFEYWMQRIVGIGIGFLAAMLLACPTSCRAPVCACARGFESNETKTFIRRHSKQLVSVKHSGASAGARVAT</sequence>
<dbReference type="AlphaFoldDB" id="A0A1M4MIQ8"/>
<dbReference type="STRING" id="118126.L21_0693"/>
<accession>A0A1M4MIQ8</accession>
<organism evidence="1 2">
    <name type="scientific">Methanoculleus chikugoensis</name>
    <dbReference type="NCBI Taxonomy" id="118126"/>
    <lineage>
        <taxon>Archaea</taxon>
        <taxon>Methanobacteriati</taxon>
        <taxon>Methanobacteriota</taxon>
        <taxon>Stenosarchaea group</taxon>
        <taxon>Methanomicrobia</taxon>
        <taxon>Methanomicrobiales</taxon>
        <taxon>Methanomicrobiaceae</taxon>
        <taxon>Methanoculleus</taxon>
    </lineage>
</organism>
<dbReference type="Proteomes" id="UP000184671">
    <property type="component" value="Unassembled WGS sequence"/>
</dbReference>
<reference evidence="1 2" key="1">
    <citation type="submission" date="2016-08" db="EMBL/GenBank/DDBJ databases">
        <authorList>
            <person name="Seilhamer J.J."/>
        </authorList>
    </citation>
    <scope>NUCLEOTIDE SEQUENCE [LARGE SCALE GENOMIC DNA]</scope>
    <source>
        <strain evidence="1">L21-II-0</strain>
    </source>
</reference>
<name>A0A1M4MIQ8_9EURY</name>